<dbReference type="InterPro" id="IPR051051">
    <property type="entry name" value="E3_ubiq-ligase_TRIM/RNF"/>
</dbReference>
<feature type="domain" description="B box-type" evidence="5">
    <location>
        <begin position="104"/>
        <end position="145"/>
    </location>
</feature>
<reference evidence="6 7" key="1">
    <citation type="submission" date="2014-04" db="EMBL/GenBank/DDBJ databases">
        <title>Genome evolution of avian class.</title>
        <authorList>
            <person name="Zhang G."/>
            <person name="Li C."/>
        </authorList>
    </citation>
    <scope>NUCLEOTIDE SEQUENCE [LARGE SCALE GENOMIC DNA]</scope>
    <source>
        <strain evidence="6">BGI_N310</strain>
    </source>
</reference>
<evidence type="ECO:0000256" key="2">
    <source>
        <dbReference type="ARBA" id="ARBA00022771"/>
    </source>
</evidence>
<dbReference type="Gene3D" id="3.30.160.60">
    <property type="entry name" value="Classic Zinc Finger"/>
    <property type="match status" value="1"/>
</dbReference>
<gene>
    <name evidence="6" type="ORF">N310_03633</name>
</gene>
<evidence type="ECO:0000256" key="4">
    <source>
        <dbReference type="PROSITE-ProRule" id="PRU00024"/>
    </source>
</evidence>
<dbReference type="InterPro" id="IPR000315">
    <property type="entry name" value="Znf_B-box"/>
</dbReference>
<organism evidence="6 7">
    <name type="scientific">Acanthisitta chloris</name>
    <name type="common">rifleman</name>
    <dbReference type="NCBI Taxonomy" id="57068"/>
    <lineage>
        <taxon>Eukaryota</taxon>
        <taxon>Metazoa</taxon>
        <taxon>Chordata</taxon>
        <taxon>Craniata</taxon>
        <taxon>Vertebrata</taxon>
        <taxon>Euteleostomi</taxon>
        <taxon>Archelosauria</taxon>
        <taxon>Archosauria</taxon>
        <taxon>Dinosauria</taxon>
        <taxon>Saurischia</taxon>
        <taxon>Theropoda</taxon>
        <taxon>Coelurosauria</taxon>
        <taxon>Aves</taxon>
        <taxon>Neognathae</taxon>
        <taxon>Neoaves</taxon>
        <taxon>Telluraves</taxon>
        <taxon>Australaves</taxon>
        <taxon>Passeriformes</taxon>
        <taxon>Acanthisittidae</taxon>
        <taxon>Acanthisitta</taxon>
    </lineage>
</organism>
<dbReference type="Gene3D" id="4.10.830.40">
    <property type="match status" value="1"/>
</dbReference>
<keyword evidence="6" id="KW-0436">Ligase</keyword>
<feature type="non-terminal residue" evidence="6">
    <location>
        <position position="148"/>
    </location>
</feature>
<evidence type="ECO:0000256" key="1">
    <source>
        <dbReference type="ARBA" id="ARBA00022723"/>
    </source>
</evidence>
<dbReference type="Proteomes" id="UP000053537">
    <property type="component" value="Unassembled WGS sequence"/>
</dbReference>
<name>A0A091NFE5_9PASS</name>
<dbReference type="PANTHER" id="PTHR25465">
    <property type="entry name" value="B-BOX DOMAIN CONTAINING"/>
    <property type="match status" value="1"/>
</dbReference>
<dbReference type="Pfam" id="PF00643">
    <property type="entry name" value="zf-B_box"/>
    <property type="match status" value="1"/>
</dbReference>
<dbReference type="PANTHER" id="PTHR25465:SF77">
    <property type="entry name" value="E3 UBIQUITIN_ISG15 LIGASE TRIM25"/>
    <property type="match status" value="1"/>
</dbReference>
<dbReference type="GO" id="GO:0008270">
    <property type="term" value="F:zinc ion binding"/>
    <property type="evidence" value="ECO:0007669"/>
    <property type="project" value="UniProtKB-KW"/>
</dbReference>
<keyword evidence="3" id="KW-0862">Zinc</keyword>
<evidence type="ECO:0000313" key="7">
    <source>
        <dbReference type="Proteomes" id="UP000053537"/>
    </source>
</evidence>
<evidence type="ECO:0000259" key="5">
    <source>
        <dbReference type="PROSITE" id="PS50119"/>
    </source>
</evidence>
<dbReference type="AlphaFoldDB" id="A0A091NFE5"/>
<sequence length="148" mass="16079">KAPYSCPMCKLHLGPILELQKNFQLCSIVETFLSTTSKGQQGEGSKEAKTEEVPCDYCLDGSQPAVKTCLGCNASLCQAHLSKHNAKASQQDHVLVEVGTGGAAEERRCPEHGRLLECYCRDEGQNICTLCFITGSHKGHNIITVREA</sequence>
<proteinExistence type="predicted"/>
<dbReference type="GO" id="GO:0016874">
    <property type="term" value="F:ligase activity"/>
    <property type="evidence" value="ECO:0007669"/>
    <property type="project" value="UniProtKB-KW"/>
</dbReference>
<dbReference type="PROSITE" id="PS50119">
    <property type="entry name" value="ZF_BBOX"/>
    <property type="match status" value="1"/>
</dbReference>
<evidence type="ECO:0000256" key="3">
    <source>
        <dbReference type="ARBA" id="ARBA00022833"/>
    </source>
</evidence>
<feature type="non-terminal residue" evidence="6">
    <location>
        <position position="1"/>
    </location>
</feature>
<dbReference type="CDD" id="cd19769">
    <property type="entry name" value="Bbox2_TRIM16-like"/>
    <property type="match status" value="1"/>
</dbReference>
<evidence type="ECO:0000313" key="6">
    <source>
        <dbReference type="EMBL" id="KFP88478.1"/>
    </source>
</evidence>
<keyword evidence="7" id="KW-1185">Reference proteome</keyword>
<keyword evidence="1" id="KW-0479">Metal-binding</keyword>
<dbReference type="SUPFAM" id="SSF57845">
    <property type="entry name" value="B-box zinc-binding domain"/>
    <property type="match status" value="1"/>
</dbReference>
<dbReference type="EMBL" id="KK847093">
    <property type="protein sequence ID" value="KFP88478.1"/>
    <property type="molecule type" value="Genomic_DNA"/>
</dbReference>
<dbReference type="SMART" id="SM00336">
    <property type="entry name" value="BBOX"/>
    <property type="match status" value="2"/>
</dbReference>
<protein>
    <submittedName>
        <fullName evidence="6">E3 ubiquitin/ISG15 ligase TRIM25</fullName>
    </submittedName>
</protein>
<keyword evidence="2 4" id="KW-0863">Zinc-finger</keyword>
<accession>A0A091NFE5</accession>